<organism evidence="2 3">
    <name type="scientific">Mycolicibacterium litorale</name>
    <dbReference type="NCBI Taxonomy" id="758802"/>
    <lineage>
        <taxon>Bacteria</taxon>
        <taxon>Bacillati</taxon>
        <taxon>Actinomycetota</taxon>
        <taxon>Actinomycetes</taxon>
        <taxon>Mycobacteriales</taxon>
        <taxon>Mycobacteriaceae</taxon>
        <taxon>Mycolicibacterium</taxon>
    </lineage>
</organism>
<dbReference type="Proteomes" id="UP000515734">
    <property type="component" value="Chromosome"/>
</dbReference>
<name>A0A6S6PDI1_9MYCO</name>
<dbReference type="InterPro" id="IPR041413">
    <property type="entry name" value="MLTR_LBD"/>
</dbReference>
<gene>
    <name evidence="2" type="ORF">NIIDNTM18_39780</name>
</gene>
<protein>
    <recommendedName>
        <fullName evidence="1">MmyB-like transcription regulator ligand binding domain-containing protein</fullName>
    </recommendedName>
</protein>
<evidence type="ECO:0000313" key="3">
    <source>
        <dbReference type="Proteomes" id="UP000515734"/>
    </source>
</evidence>
<sequence length="51" mass="5723">MLFLDGHTCELCVDWHRKARAVVGNLRHVAGRHPDDPLLAGLIGELSMKSW</sequence>
<feature type="domain" description="MmyB-like transcription regulator ligand binding" evidence="1">
    <location>
        <begin position="1"/>
        <end position="50"/>
    </location>
</feature>
<evidence type="ECO:0000259" key="1">
    <source>
        <dbReference type="Pfam" id="PF17765"/>
    </source>
</evidence>
<dbReference type="AlphaFoldDB" id="A0A6S6PDI1"/>
<accession>A0A6S6PDI1</accession>
<reference evidence="2 3" key="1">
    <citation type="submission" date="2020-07" db="EMBL/GenBank/DDBJ databases">
        <title>Complete genome sequence of Mycolicibacterium litorale like strain isolated from cardiac implantable electronic device infection.</title>
        <authorList>
            <person name="Fukano H."/>
            <person name="Miyama H."/>
            <person name="Hoshino Y."/>
        </authorList>
    </citation>
    <scope>NUCLEOTIDE SEQUENCE [LARGE SCALE GENOMIC DNA]</scope>
    <source>
        <strain evidence="2 3">NIIDNTM18</strain>
    </source>
</reference>
<dbReference type="Pfam" id="PF17765">
    <property type="entry name" value="MLTR_LBD"/>
    <property type="match status" value="1"/>
</dbReference>
<evidence type="ECO:0000313" key="2">
    <source>
        <dbReference type="EMBL" id="BCI54700.1"/>
    </source>
</evidence>
<dbReference type="Gene3D" id="3.30.450.180">
    <property type="match status" value="1"/>
</dbReference>
<proteinExistence type="predicted"/>
<dbReference type="EMBL" id="AP023287">
    <property type="protein sequence ID" value="BCI54700.1"/>
    <property type="molecule type" value="Genomic_DNA"/>
</dbReference>